<keyword evidence="7" id="KW-0479">Metal-binding</keyword>
<keyword evidence="7" id="KW-0460">Magnesium</keyword>
<dbReference type="GO" id="GO:0016780">
    <property type="term" value="F:phosphotransferase activity, for other substituted phosphate groups"/>
    <property type="evidence" value="ECO:0007669"/>
    <property type="project" value="InterPro"/>
</dbReference>
<feature type="transmembrane region" description="Helical" evidence="8">
    <location>
        <begin position="72"/>
        <end position="89"/>
    </location>
</feature>
<feature type="transmembrane region" description="Helical" evidence="8">
    <location>
        <begin position="156"/>
        <end position="175"/>
    </location>
</feature>
<dbReference type="GO" id="GO:0009103">
    <property type="term" value="P:lipopolysaccharide biosynthetic process"/>
    <property type="evidence" value="ECO:0007669"/>
    <property type="project" value="TreeGrafter"/>
</dbReference>
<dbReference type="PANTHER" id="PTHR22926">
    <property type="entry name" value="PHOSPHO-N-ACETYLMURAMOYL-PENTAPEPTIDE-TRANSFERASE"/>
    <property type="match status" value="1"/>
</dbReference>
<feature type="transmembrane region" description="Helical" evidence="8">
    <location>
        <begin position="101"/>
        <end position="118"/>
    </location>
</feature>
<dbReference type="PROSITE" id="PS01348">
    <property type="entry name" value="MRAY_2"/>
    <property type="match status" value="1"/>
</dbReference>
<organism evidence="9 10">
    <name type="scientific">Allobacillus saliphilus</name>
    <dbReference type="NCBI Taxonomy" id="2912308"/>
    <lineage>
        <taxon>Bacteria</taxon>
        <taxon>Bacillati</taxon>
        <taxon>Bacillota</taxon>
        <taxon>Bacilli</taxon>
        <taxon>Bacillales</taxon>
        <taxon>Bacillaceae</taxon>
        <taxon>Allobacillus</taxon>
    </lineage>
</organism>
<keyword evidence="5 8" id="KW-1133">Transmembrane helix</keyword>
<feature type="transmembrane region" description="Helical" evidence="8">
    <location>
        <begin position="236"/>
        <end position="257"/>
    </location>
</feature>
<protein>
    <submittedName>
        <fullName evidence="9">Undecaprenyl/decaprenyl-phosphate alpha-N-acetylglucosaminyl 1-phosphate transferase</fullName>
    </submittedName>
</protein>
<proteinExistence type="predicted"/>
<evidence type="ECO:0000256" key="8">
    <source>
        <dbReference type="SAM" id="Phobius"/>
    </source>
</evidence>
<dbReference type="AlphaFoldDB" id="A0A941CTZ5"/>
<evidence type="ECO:0000256" key="6">
    <source>
        <dbReference type="ARBA" id="ARBA00023136"/>
    </source>
</evidence>
<feature type="binding site" evidence="7">
    <location>
        <position position="151"/>
    </location>
    <ligand>
        <name>Mg(2+)</name>
        <dbReference type="ChEBI" id="CHEBI:18420"/>
    </ligand>
</feature>
<dbReference type="GO" id="GO:0046872">
    <property type="term" value="F:metal ion binding"/>
    <property type="evidence" value="ECO:0007669"/>
    <property type="project" value="UniProtKB-KW"/>
</dbReference>
<keyword evidence="2" id="KW-1003">Cell membrane</keyword>
<comment type="subcellular location">
    <subcellularLocation>
        <location evidence="1">Cell membrane</location>
        <topology evidence="1">Multi-pass membrane protein</topology>
    </subcellularLocation>
</comment>
<gene>
    <name evidence="9" type="ORF">KC820_00025</name>
</gene>
<feature type="transmembrane region" description="Helical" evidence="8">
    <location>
        <begin position="181"/>
        <end position="200"/>
    </location>
</feature>
<evidence type="ECO:0000313" key="9">
    <source>
        <dbReference type="EMBL" id="MBR7552526.1"/>
    </source>
</evidence>
<feature type="transmembrane region" description="Helical" evidence="8">
    <location>
        <begin position="6"/>
        <end position="28"/>
    </location>
</feature>
<keyword evidence="3 9" id="KW-0808">Transferase</keyword>
<dbReference type="CDD" id="cd06853">
    <property type="entry name" value="GT_WecA_like"/>
    <property type="match status" value="1"/>
</dbReference>
<keyword evidence="10" id="KW-1185">Reference proteome</keyword>
<dbReference type="GO" id="GO:0044038">
    <property type="term" value="P:cell wall macromolecule biosynthetic process"/>
    <property type="evidence" value="ECO:0007669"/>
    <property type="project" value="TreeGrafter"/>
</dbReference>
<evidence type="ECO:0000256" key="2">
    <source>
        <dbReference type="ARBA" id="ARBA00022475"/>
    </source>
</evidence>
<evidence type="ECO:0000256" key="3">
    <source>
        <dbReference type="ARBA" id="ARBA00022679"/>
    </source>
</evidence>
<comment type="caution">
    <text evidence="9">The sequence shown here is derived from an EMBL/GenBank/DDBJ whole genome shotgun (WGS) entry which is preliminary data.</text>
</comment>
<feature type="transmembrane region" description="Helical" evidence="8">
    <location>
        <begin position="287"/>
        <end position="308"/>
    </location>
</feature>
<keyword evidence="4 8" id="KW-0812">Transmembrane</keyword>
<dbReference type="Proteomes" id="UP000675431">
    <property type="component" value="Unassembled WGS sequence"/>
</dbReference>
<feature type="transmembrane region" description="Helical" evidence="8">
    <location>
        <begin position="130"/>
        <end position="149"/>
    </location>
</feature>
<dbReference type="GO" id="GO:0005886">
    <property type="term" value="C:plasma membrane"/>
    <property type="evidence" value="ECO:0007669"/>
    <property type="project" value="UniProtKB-SubCell"/>
</dbReference>
<dbReference type="InterPro" id="IPR000715">
    <property type="entry name" value="Glycosyl_transferase_4"/>
</dbReference>
<dbReference type="EMBL" id="JAGSIE010000001">
    <property type="protein sequence ID" value="MBR7552526.1"/>
    <property type="molecule type" value="Genomic_DNA"/>
</dbReference>
<evidence type="ECO:0000313" key="10">
    <source>
        <dbReference type="Proteomes" id="UP000675431"/>
    </source>
</evidence>
<comment type="cofactor">
    <cofactor evidence="7">
        <name>Mg(2+)</name>
        <dbReference type="ChEBI" id="CHEBI:18420"/>
    </cofactor>
</comment>
<evidence type="ECO:0000256" key="5">
    <source>
        <dbReference type="ARBA" id="ARBA00022989"/>
    </source>
</evidence>
<accession>A0A941CTZ5</accession>
<feature type="transmembrane region" description="Helical" evidence="8">
    <location>
        <begin position="49"/>
        <end position="66"/>
    </location>
</feature>
<reference evidence="9 10" key="1">
    <citation type="submission" date="2021-04" db="EMBL/GenBank/DDBJ databases">
        <title>Allobacillus sp. nov. SKP8-2 isolated from shrimp paste.</title>
        <authorList>
            <person name="Tanasupawat S."/>
            <person name="Yiamsombat S."/>
            <person name="Kanchanasin P."/>
            <person name="Kuncharoen N."/>
        </authorList>
    </citation>
    <scope>NUCLEOTIDE SEQUENCE [LARGE SCALE GENOMIC DNA]</scope>
    <source>
        <strain evidence="9 10">SKP8-2</strain>
    </source>
</reference>
<evidence type="ECO:0000256" key="1">
    <source>
        <dbReference type="ARBA" id="ARBA00004651"/>
    </source>
</evidence>
<dbReference type="PANTHER" id="PTHR22926:SF3">
    <property type="entry name" value="UNDECAPRENYL-PHOSPHATE ALPHA-N-ACETYLGLUCOSAMINYL 1-PHOSPHATE TRANSFERASE"/>
    <property type="match status" value="1"/>
</dbReference>
<keyword evidence="6 8" id="KW-0472">Membrane</keyword>
<dbReference type="InterPro" id="IPR018480">
    <property type="entry name" value="PNAcMuramoyl-5peptid_Trfase_CS"/>
</dbReference>
<feature type="transmembrane region" description="Helical" evidence="8">
    <location>
        <begin position="314"/>
        <end position="338"/>
    </location>
</feature>
<feature type="transmembrane region" description="Helical" evidence="8">
    <location>
        <begin position="212"/>
        <end position="230"/>
    </location>
</feature>
<dbReference type="RefSeq" id="WP_212366952.1">
    <property type="nucleotide sequence ID" value="NZ_JAGSIE010000001.1"/>
</dbReference>
<feature type="binding site" evidence="7">
    <location>
        <position position="211"/>
    </location>
    <ligand>
        <name>Mg(2+)</name>
        <dbReference type="ChEBI" id="CHEBI:18420"/>
    </ligand>
</feature>
<dbReference type="Pfam" id="PF00953">
    <property type="entry name" value="Glycos_transf_4"/>
    <property type="match status" value="1"/>
</dbReference>
<evidence type="ECO:0000256" key="7">
    <source>
        <dbReference type="PIRSR" id="PIRSR600715-1"/>
    </source>
</evidence>
<evidence type="ECO:0000256" key="4">
    <source>
        <dbReference type="ARBA" id="ARBA00022692"/>
    </source>
</evidence>
<name>A0A941CTZ5_9BACI</name>
<sequence>MTFFFLFIAFTISLLVALLTTPFVRVLAVKFRIVDRPDNRKIHTTETPYLGGVAIFIGVMTTYLIFWPDHDHKIAIIVGGVIMLVTGFLDDKFNLKPVAKLLGQFLAATVIISSDLLIDKINIPFFGEIYLQNLSVIVTLIWIIAVANAINLIDGLDGLAGGVTTIALLSIFAMAMMDQNYVVAFLCIIVIGSNMGFLYHNFYPAKIYMGDSGSLFLGYMIAVISMLGLFKNVALFSFIIPLLVIAVPILDTLFAIIRRARSGESVMIADRKHIHYQLLDAGLSHRGAVMVIYVFSALFGIIAVLFSYSPFNAILLLLFFSFLLIHIIAEIVGLVMGGKKPVLNFLKKLIFRKEK</sequence>
<dbReference type="GO" id="GO:0071555">
    <property type="term" value="P:cell wall organization"/>
    <property type="evidence" value="ECO:0007669"/>
    <property type="project" value="TreeGrafter"/>
</dbReference>